<name>A0A7C9F6X7_9BACT</name>
<dbReference type="PROSITE" id="PS51257">
    <property type="entry name" value="PROKAR_LIPOPROTEIN"/>
    <property type="match status" value="1"/>
</dbReference>
<organism evidence="2 3">
    <name type="scientific">Salmonirosea aquatica</name>
    <dbReference type="NCBI Taxonomy" id="2654236"/>
    <lineage>
        <taxon>Bacteria</taxon>
        <taxon>Pseudomonadati</taxon>
        <taxon>Bacteroidota</taxon>
        <taxon>Cytophagia</taxon>
        <taxon>Cytophagales</taxon>
        <taxon>Spirosomataceae</taxon>
        <taxon>Salmonirosea</taxon>
    </lineage>
</organism>
<dbReference type="RefSeq" id="WP_152761223.1">
    <property type="nucleotide sequence ID" value="NZ_WHLY01000002.1"/>
</dbReference>
<evidence type="ECO:0000313" key="2">
    <source>
        <dbReference type="EMBL" id="MPR34746.1"/>
    </source>
</evidence>
<sequence length="150" mass="16365">MKYTTLLLGASLLLISCKSDSITAQAVEKTIRYHETVSLTSDNPTTLTFAEVADSRCPEGATCVWAGNAIVDLDIKAAATAEPQRIQMCLGDCNSLYPKTGFRETDTATVNVDQAKYRLILTEIAPYPRLSGANPSKEAYTIKLKIEEDQ</sequence>
<comment type="caution">
    <text evidence="2">The sequence shown here is derived from an EMBL/GenBank/DDBJ whole genome shotgun (WGS) entry which is preliminary data.</text>
</comment>
<dbReference type="AlphaFoldDB" id="A0A7C9F6X7"/>
<keyword evidence="3" id="KW-1185">Reference proteome</keyword>
<dbReference type="EMBL" id="WHLY01000002">
    <property type="protein sequence ID" value="MPR34746.1"/>
    <property type="molecule type" value="Genomic_DNA"/>
</dbReference>
<dbReference type="Proteomes" id="UP000479293">
    <property type="component" value="Unassembled WGS sequence"/>
</dbReference>
<evidence type="ECO:0000256" key="1">
    <source>
        <dbReference type="SAM" id="SignalP"/>
    </source>
</evidence>
<accession>A0A7C9F6X7</accession>
<gene>
    <name evidence="2" type="ORF">GBK04_15635</name>
</gene>
<feature type="chain" id="PRO_5029006878" description="Lipoprotein" evidence="1">
    <location>
        <begin position="27"/>
        <end position="150"/>
    </location>
</feature>
<proteinExistence type="predicted"/>
<evidence type="ECO:0008006" key="4">
    <source>
        <dbReference type="Google" id="ProtNLM"/>
    </source>
</evidence>
<reference evidence="2 3" key="1">
    <citation type="submission" date="2019-10" db="EMBL/GenBank/DDBJ databases">
        <title>Draft Genome Sequence of Cytophagaceae sp. SJW1-29.</title>
        <authorList>
            <person name="Choi A."/>
        </authorList>
    </citation>
    <scope>NUCLEOTIDE SEQUENCE [LARGE SCALE GENOMIC DNA]</scope>
    <source>
        <strain evidence="2 3">SJW1-29</strain>
    </source>
</reference>
<feature type="signal peptide" evidence="1">
    <location>
        <begin position="1"/>
        <end position="26"/>
    </location>
</feature>
<protein>
    <recommendedName>
        <fullName evidence="4">Lipoprotein</fullName>
    </recommendedName>
</protein>
<evidence type="ECO:0000313" key="3">
    <source>
        <dbReference type="Proteomes" id="UP000479293"/>
    </source>
</evidence>
<keyword evidence="1" id="KW-0732">Signal</keyword>